<gene>
    <name evidence="7" type="ORF">KC207_16035</name>
</gene>
<dbReference type="Gene3D" id="1.10.1040.10">
    <property type="entry name" value="N-(1-d-carboxylethyl)-l-norvaline Dehydrogenase, domain 2"/>
    <property type="match status" value="1"/>
</dbReference>
<evidence type="ECO:0000256" key="4">
    <source>
        <dbReference type="PIRSR" id="PIRSR000103-1"/>
    </source>
</evidence>
<dbReference type="PANTHER" id="PTHR43060">
    <property type="entry name" value="3-HYDROXYISOBUTYRATE DEHYDROGENASE-LIKE 1, MITOCHONDRIAL-RELATED"/>
    <property type="match status" value="1"/>
</dbReference>
<dbReference type="InterPro" id="IPR029154">
    <property type="entry name" value="HIBADH-like_NADP-bd"/>
</dbReference>
<evidence type="ECO:0000259" key="6">
    <source>
        <dbReference type="Pfam" id="PF14833"/>
    </source>
</evidence>
<proteinExistence type="inferred from homology"/>
<dbReference type="AlphaFoldDB" id="A0A941DB03"/>
<evidence type="ECO:0000256" key="1">
    <source>
        <dbReference type="ARBA" id="ARBA00009080"/>
    </source>
</evidence>
<dbReference type="Gene3D" id="3.40.50.720">
    <property type="entry name" value="NAD(P)-binding Rossmann-like Domain"/>
    <property type="match status" value="1"/>
</dbReference>
<dbReference type="GO" id="GO:0050661">
    <property type="term" value="F:NADP binding"/>
    <property type="evidence" value="ECO:0007669"/>
    <property type="project" value="InterPro"/>
</dbReference>
<evidence type="ECO:0000256" key="2">
    <source>
        <dbReference type="ARBA" id="ARBA00023002"/>
    </source>
</evidence>
<feature type="domain" description="3-hydroxyisobutyrate dehydrogenase-like NAD-binding" evidence="6">
    <location>
        <begin position="164"/>
        <end position="280"/>
    </location>
</feature>
<dbReference type="PROSITE" id="PS00895">
    <property type="entry name" value="3_HYDROXYISOBUT_DH"/>
    <property type="match status" value="1"/>
</dbReference>
<comment type="similarity">
    <text evidence="1">Belongs to the HIBADH-related family.</text>
</comment>
<organism evidence="7 8">
    <name type="scientific">Phycicoccus avicenniae</name>
    <dbReference type="NCBI Taxonomy" id="2828860"/>
    <lineage>
        <taxon>Bacteria</taxon>
        <taxon>Bacillati</taxon>
        <taxon>Actinomycetota</taxon>
        <taxon>Actinomycetes</taxon>
        <taxon>Micrococcales</taxon>
        <taxon>Intrasporangiaceae</taxon>
        <taxon>Phycicoccus</taxon>
    </lineage>
</organism>
<dbReference type="InterPro" id="IPR008927">
    <property type="entry name" value="6-PGluconate_DH-like_C_sf"/>
</dbReference>
<dbReference type="InterPro" id="IPR002204">
    <property type="entry name" value="3-OH-isobutyrate_DH-rel_CS"/>
</dbReference>
<dbReference type="GO" id="GO:0016491">
    <property type="term" value="F:oxidoreductase activity"/>
    <property type="evidence" value="ECO:0007669"/>
    <property type="project" value="UniProtKB-KW"/>
</dbReference>
<dbReference type="InterPro" id="IPR013328">
    <property type="entry name" value="6PGD_dom2"/>
</dbReference>
<accession>A0A941DB03</accession>
<evidence type="ECO:0000256" key="3">
    <source>
        <dbReference type="ARBA" id="ARBA00023027"/>
    </source>
</evidence>
<dbReference type="Proteomes" id="UP000677016">
    <property type="component" value="Unassembled WGS sequence"/>
</dbReference>
<dbReference type="GO" id="GO:0051287">
    <property type="term" value="F:NAD binding"/>
    <property type="evidence" value="ECO:0007669"/>
    <property type="project" value="InterPro"/>
</dbReference>
<evidence type="ECO:0000313" key="8">
    <source>
        <dbReference type="Proteomes" id="UP000677016"/>
    </source>
</evidence>
<comment type="caution">
    <text evidence="7">The sequence shown here is derived from an EMBL/GenBank/DDBJ whole genome shotgun (WGS) entry which is preliminary data.</text>
</comment>
<dbReference type="RefSeq" id="WP_211604333.1">
    <property type="nucleotide sequence ID" value="NZ_JAGSNF010000024.1"/>
</dbReference>
<evidence type="ECO:0000259" key="5">
    <source>
        <dbReference type="Pfam" id="PF03446"/>
    </source>
</evidence>
<dbReference type="EMBL" id="JAGSNF010000024">
    <property type="protein sequence ID" value="MBR7744806.1"/>
    <property type="molecule type" value="Genomic_DNA"/>
</dbReference>
<feature type="active site" evidence="4">
    <location>
        <position position="170"/>
    </location>
</feature>
<dbReference type="SUPFAM" id="SSF48179">
    <property type="entry name" value="6-phosphogluconate dehydrogenase C-terminal domain-like"/>
    <property type="match status" value="1"/>
</dbReference>
<dbReference type="PIRSF" id="PIRSF000103">
    <property type="entry name" value="HIBADH"/>
    <property type="match status" value="1"/>
</dbReference>
<name>A0A941DB03_9MICO</name>
<keyword evidence="8" id="KW-1185">Reference proteome</keyword>
<evidence type="ECO:0000313" key="7">
    <source>
        <dbReference type="EMBL" id="MBR7744806.1"/>
    </source>
</evidence>
<sequence length="289" mass="29489">MSSVGFIGLGVMGLPMAANVVEAGHPVRAYVRRPERAAEARSRGIEVVDTVRDAVSGADVVVTVLTDGPAVLEVALGQDGILAAADPGAVYVDMSTIAPSEWLRVHAAFVAEGREVVDAPVSGGESGAEAGTLSVMAGGHDRTIEAVSDVLGAMGTVVRMGDAGSGQVTKAANQMIVAGTIQLVSEALVFLEHHGVDRATAVEVLSRGLAGSTVLERKSTAMLADDVTPGFRLALHRKDLAIAEDAASSLSLPLSSAVTQVVRAAVAQGGGDDDHGTLYRHARRTNGLG</sequence>
<dbReference type="InterPro" id="IPR015815">
    <property type="entry name" value="HIBADH-related"/>
</dbReference>
<dbReference type="Pfam" id="PF03446">
    <property type="entry name" value="NAD_binding_2"/>
    <property type="match status" value="1"/>
</dbReference>
<keyword evidence="2" id="KW-0560">Oxidoreductase</keyword>
<dbReference type="InterPro" id="IPR006115">
    <property type="entry name" value="6PGDH_NADP-bd"/>
</dbReference>
<dbReference type="SUPFAM" id="SSF51735">
    <property type="entry name" value="NAD(P)-binding Rossmann-fold domains"/>
    <property type="match status" value="1"/>
</dbReference>
<keyword evidence="3" id="KW-0520">NAD</keyword>
<reference evidence="7" key="1">
    <citation type="submission" date="2021-04" db="EMBL/GenBank/DDBJ databases">
        <title>Phycicoccus avicenniae sp. nov., a novel endophytic actinomycetes isolated from branch of Avicennia mariana.</title>
        <authorList>
            <person name="Tuo L."/>
        </authorList>
    </citation>
    <scope>NUCLEOTIDE SEQUENCE</scope>
    <source>
        <strain evidence="7">BSK3Z-2</strain>
    </source>
</reference>
<protein>
    <submittedName>
        <fullName evidence="7">NAD(P)-dependent oxidoreductase</fullName>
    </submittedName>
</protein>
<dbReference type="Pfam" id="PF14833">
    <property type="entry name" value="NAD_binding_11"/>
    <property type="match status" value="1"/>
</dbReference>
<feature type="domain" description="6-phosphogluconate dehydrogenase NADP-binding" evidence="5">
    <location>
        <begin position="4"/>
        <end position="160"/>
    </location>
</feature>
<dbReference type="PANTHER" id="PTHR43060:SF15">
    <property type="entry name" value="3-HYDROXYISOBUTYRATE DEHYDROGENASE-LIKE 1, MITOCHONDRIAL-RELATED"/>
    <property type="match status" value="1"/>
</dbReference>
<dbReference type="GO" id="GO:0016054">
    <property type="term" value="P:organic acid catabolic process"/>
    <property type="evidence" value="ECO:0007669"/>
    <property type="project" value="UniProtKB-ARBA"/>
</dbReference>
<dbReference type="InterPro" id="IPR036291">
    <property type="entry name" value="NAD(P)-bd_dom_sf"/>
</dbReference>